<keyword evidence="2" id="KW-1185">Reference proteome</keyword>
<dbReference type="KEGG" id="pchm:VFPPC_17945"/>
<accession>A0A219AQI4</accession>
<comment type="caution">
    <text evidence="1">The sequence shown here is derived from an EMBL/GenBank/DDBJ whole genome shotgun (WGS) entry which is preliminary data.</text>
</comment>
<dbReference type="AlphaFoldDB" id="A0A219AQI4"/>
<proteinExistence type="predicted"/>
<reference evidence="1 2" key="1">
    <citation type="journal article" date="2016" name="PLoS Pathog.">
        <title>Biosynthesis of antibiotic leucinostatins in bio-control fungus Purpureocillium lilacinum and their inhibition on phytophthora revealed by genome mining.</title>
        <authorList>
            <person name="Wang G."/>
            <person name="Liu Z."/>
            <person name="Lin R."/>
            <person name="Li E."/>
            <person name="Mao Z."/>
            <person name="Ling J."/>
            <person name="Yang Y."/>
            <person name="Yin W.B."/>
            <person name="Xie B."/>
        </authorList>
    </citation>
    <scope>NUCLEOTIDE SEQUENCE [LARGE SCALE GENOMIC DNA]</scope>
    <source>
        <strain evidence="1">170</strain>
    </source>
</reference>
<name>A0A219AQI4_METCM</name>
<dbReference type="EMBL" id="LSBJ02000005">
    <property type="protein sequence ID" value="OWT42862.1"/>
    <property type="molecule type" value="Genomic_DNA"/>
</dbReference>
<sequence>MARLAMECLQRANSRPMVGIYCELKGRMRDVLPTPAGPQRITDNVSTGYQVQWGLILLQRI</sequence>
<dbReference type="GeneID" id="33936833"/>
<evidence type="ECO:0000313" key="1">
    <source>
        <dbReference type="EMBL" id="OWT42862.1"/>
    </source>
</evidence>
<dbReference type="Proteomes" id="UP000078397">
    <property type="component" value="Unassembled WGS sequence"/>
</dbReference>
<evidence type="ECO:0000313" key="2">
    <source>
        <dbReference type="Proteomes" id="UP000078397"/>
    </source>
</evidence>
<protein>
    <submittedName>
        <fullName evidence="1">Uncharacterized protein</fullName>
    </submittedName>
</protein>
<gene>
    <name evidence="1" type="ORF">VFPPC_17945</name>
</gene>
<dbReference type="RefSeq" id="XP_022285333.1">
    <property type="nucleotide sequence ID" value="XM_022429613.1"/>
</dbReference>
<organism evidence="1 2">
    <name type="scientific">Pochonia chlamydosporia 170</name>
    <dbReference type="NCBI Taxonomy" id="1380566"/>
    <lineage>
        <taxon>Eukaryota</taxon>
        <taxon>Fungi</taxon>
        <taxon>Dikarya</taxon>
        <taxon>Ascomycota</taxon>
        <taxon>Pezizomycotina</taxon>
        <taxon>Sordariomycetes</taxon>
        <taxon>Hypocreomycetidae</taxon>
        <taxon>Hypocreales</taxon>
        <taxon>Clavicipitaceae</taxon>
        <taxon>Pochonia</taxon>
    </lineage>
</organism>